<organism evidence="7">
    <name type="scientific">Thelazia callipaeda</name>
    <name type="common">Oriental eyeworm</name>
    <name type="synonym">Parasitic nematode</name>
    <dbReference type="NCBI Taxonomy" id="103827"/>
    <lineage>
        <taxon>Eukaryota</taxon>
        <taxon>Metazoa</taxon>
        <taxon>Ecdysozoa</taxon>
        <taxon>Nematoda</taxon>
        <taxon>Chromadorea</taxon>
        <taxon>Rhabditida</taxon>
        <taxon>Spirurina</taxon>
        <taxon>Spiruromorpha</taxon>
        <taxon>Thelazioidea</taxon>
        <taxon>Thelaziidae</taxon>
        <taxon>Thelazia</taxon>
    </lineage>
</organism>
<evidence type="ECO:0000313" key="7">
    <source>
        <dbReference type="WBParaSite" id="TCLT_0000798001-mRNA-1"/>
    </source>
</evidence>
<dbReference type="AlphaFoldDB" id="A0A0N5D4S2"/>
<dbReference type="OMA" id="ATWMQIS"/>
<dbReference type="GO" id="GO:0005125">
    <property type="term" value="F:cytokine activity"/>
    <property type="evidence" value="ECO:0007669"/>
    <property type="project" value="InterPro"/>
</dbReference>
<reference evidence="7" key="1">
    <citation type="submission" date="2017-02" db="UniProtKB">
        <authorList>
            <consortium name="WormBaseParasite"/>
        </authorList>
    </citation>
    <scope>IDENTIFICATION</scope>
</reference>
<name>A0A0N5D4S2_THECL</name>
<dbReference type="InterPro" id="IPR010345">
    <property type="entry name" value="IL-17_fam"/>
</dbReference>
<dbReference type="OrthoDB" id="6038945at2759"/>
<evidence type="ECO:0000256" key="3">
    <source>
        <dbReference type="ARBA" id="ARBA00022525"/>
    </source>
</evidence>
<evidence type="ECO:0000256" key="4">
    <source>
        <dbReference type="ARBA" id="ARBA00022729"/>
    </source>
</evidence>
<dbReference type="STRING" id="103827.A0A0N5D4S2"/>
<protein>
    <submittedName>
        <fullName evidence="7">Interleukin-17</fullName>
    </submittedName>
</protein>
<gene>
    <name evidence="5" type="ORF">TCLT_LOCUS7969</name>
</gene>
<dbReference type="Pfam" id="PF06083">
    <property type="entry name" value="IL17"/>
    <property type="match status" value="1"/>
</dbReference>
<evidence type="ECO:0000256" key="2">
    <source>
        <dbReference type="ARBA" id="ARBA00007236"/>
    </source>
</evidence>
<dbReference type="SUPFAM" id="SSF57501">
    <property type="entry name" value="Cystine-knot cytokines"/>
    <property type="match status" value="1"/>
</dbReference>
<comment type="subcellular location">
    <subcellularLocation>
        <location evidence="1">Secreted</location>
    </subcellularLocation>
</comment>
<dbReference type="Proteomes" id="UP000276776">
    <property type="component" value="Unassembled WGS sequence"/>
</dbReference>
<accession>A0A0N5D4S2</accession>
<evidence type="ECO:0000313" key="5">
    <source>
        <dbReference type="EMBL" id="VDN05481.1"/>
    </source>
</evidence>
<sequence>MIFQNWQLFRWFTETLKSEVLEISGEDWVPPVPEPTFCRTDPVTGINSTVMQRSLCPWQWRLNHDDDREPKIISEAFCLCRRSRGSSGSFCLPIKRKVKIAVLKRIRCDSETGIYEYMRALQTITVGCHSVLPRSHRTTFLTKLYKKSNVIEI</sequence>
<dbReference type="GO" id="GO:0005576">
    <property type="term" value="C:extracellular region"/>
    <property type="evidence" value="ECO:0007669"/>
    <property type="project" value="UniProtKB-SubCell"/>
</dbReference>
<dbReference type="EMBL" id="UYYF01004565">
    <property type="protein sequence ID" value="VDN05481.1"/>
    <property type="molecule type" value="Genomic_DNA"/>
</dbReference>
<dbReference type="WBParaSite" id="TCLT_0000798001-mRNA-1">
    <property type="protein sequence ID" value="TCLT_0000798001-mRNA-1"/>
    <property type="gene ID" value="TCLT_0000798001"/>
</dbReference>
<evidence type="ECO:0000313" key="6">
    <source>
        <dbReference type="Proteomes" id="UP000276776"/>
    </source>
</evidence>
<reference evidence="5 6" key="2">
    <citation type="submission" date="2018-11" db="EMBL/GenBank/DDBJ databases">
        <authorList>
            <consortium name="Pathogen Informatics"/>
        </authorList>
    </citation>
    <scope>NUCLEOTIDE SEQUENCE [LARGE SCALE GENOMIC DNA]</scope>
</reference>
<keyword evidence="3" id="KW-0964">Secreted</keyword>
<dbReference type="InterPro" id="IPR029034">
    <property type="entry name" value="Cystine-knot_cytokine"/>
</dbReference>
<comment type="similarity">
    <text evidence="2">Belongs to the IL-17 family.</text>
</comment>
<keyword evidence="6" id="KW-1185">Reference proteome</keyword>
<keyword evidence="4" id="KW-0732">Signal</keyword>
<dbReference type="Gene3D" id="2.10.90.10">
    <property type="entry name" value="Cystine-knot cytokines"/>
    <property type="match status" value="1"/>
</dbReference>
<evidence type="ECO:0000256" key="1">
    <source>
        <dbReference type="ARBA" id="ARBA00004613"/>
    </source>
</evidence>
<proteinExistence type="inferred from homology"/>